<feature type="signal peptide" evidence="3">
    <location>
        <begin position="1"/>
        <end position="15"/>
    </location>
</feature>
<feature type="region of interest" description="Disordered" evidence="2">
    <location>
        <begin position="237"/>
        <end position="256"/>
    </location>
</feature>
<organism evidence="4 5">
    <name type="scientific">Symbiodinium microadriaticum</name>
    <name type="common">Dinoflagellate</name>
    <name type="synonym">Zooxanthella microadriatica</name>
    <dbReference type="NCBI Taxonomy" id="2951"/>
    <lineage>
        <taxon>Eukaryota</taxon>
        <taxon>Sar</taxon>
        <taxon>Alveolata</taxon>
        <taxon>Dinophyceae</taxon>
        <taxon>Suessiales</taxon>
        <taxon>Symbiodiniaceae</taxon>
        <taxon>Symbiodinium</taxon>
    </lineage>
</organism>
<gene>
    <name evidence="4" type="ORF">AK812_SmicGene16954</name>
</gene>
<keyword evidence="1 3" id="KW-0732">Signal</keyword>
<name>A0A1Q9DYZ9_SYMMI</name>
<evidence type="ECO:0000313" key="5">
    <source>
        <dbReference type="Proteomes" id="UP000186817"/>
    </source>
</evidence>
<dbReference type="PANTHER" id="PTHR43037:SF4">
    <property type="entry name" value="PEPTIDASE S9 PROLYL OLIGOPEPTIDASE CATALYTIC DOMAIN-CONTAINING PROTEIN"/>
    <property type="match status" value="1"/>
</dbReference>
<reference evidence="4 5" key="1">
    <citation type="submission" date="2016-02" db="EMBL/GenBank/DDBJ databases">
        <title>Genome analysis of coral dinoflagellate symbionts highlights evolutionary adaptations to a symbiotic lifestyle.</title>
        <authorList>
            <person name="Aranda M."/>
            <person name="Li Y."/>
            <person name="Liew Y.J."/>
            <person name="Baumgarten S."/>
            <person name="Simakov O."/>
            <person name="Wilson M."/>
            <person name="Piel J."/>
            <person name="Ashoor H."/>
            <person name="Bougouffa S."/>
            <person name="Bajic V.B."/>
            <person name="Ryu T."/>
            <person name="Ravasi T."/>
            <person name="Bayer T."/>
            <person name="Micklem G."/>
            <person name="Kim H."/>
            <person name="Bhak J."/>
            <person name="Lajeunesse T.C."/>
            <person name="Voolstra C.R."/>
        </authorList>
    </citation>
    <scope>NUCLEOTIDE SEQUENCE [LARGE SCALE GENOMIC DNA]</scope>
    <source>
        <strain evidence="4 5">CCMP2467</strain>
    </source>
</reference>
<dbReference type="EMBL" id="LSRX01000329">
    <property type="protein sequence ID" value="OLQ00405.1"/>
    <property type="molecule type" value="Genomic_DNA"/>
</dbReference>
<protein>
    <submittedName>
        <fullName evidence="4">Uncharacterized protein</fullName>
    </submittedName>
</protein>
<comment type="caution">
    <text evidence="4">The sequence shown here is derived from an EMBL/GenBank/DDBJ whole genome shotgun (WGS) entry which is preliminary data.</text>
</comment>
<dbReference type="OrthoDB" id="449091at2759"/>
<evidence type="ECO:0000256" key="2">
    <source>
        <dbReference type="SAM" id="MobiDB-lite"/>
    </source>
</evidence>
<keyword evidence="5" id="KW-1185">Reference proteome</keyword>
<accession>A0A1Q9DYZ9</accession>
<dbReference type="PANTHER" id="PTHR43037">
    <property type="entry name" value="UNNAMED PRODUCT-RELATED"/>
    <property type="match status" value="1"/>
</dbReference>
<dbReference type="AlphaFoldDB" id="A0A1Q9DYZ9"/>
<evidence type="ECO:0000256" key="3">
    <source>
        <dbReference type="SAM" id="SignalP"/>
    </source>
</evidence>
<evidence type="ECO:0000256" key="1">
    <source>
        <dbReference type="ARBA" id="ARBA00022729"/>
    </source>
</evidence>
<evidence type="ECO:0000313" key="4">
    <source>
        <dbReference type="EMBL" id="OLQ00405.1"/>
    </source>
</evidence>
<sequence>MERLWLAALLGSAAGSPVKKWQIHGPFIVGKNELDGEPWRSSNATELMSGGVATTRRVTADSSGNVQVSWPEVDWQSLVSAVGGHELLEWQARATGSLKVPEDSEMLVGCQGVSAFQLDGQAFVGDLYHAGLPRWPVRLAAGSHRIQLRLRGKIQTQFACFVEKMRVEASPLHLFGESFLAAPDLVESAGSMALSSPLLSVGLANLNAPHKADRDAWIRDLRPKLVAADSVGSRSLGLAHDQPLPSSLPPGTSGRMTIHLELGKPEDGRKKDEACHGEKSLRLAFEGTVAGKVVQSSPLRVKLQCRRSTQSFVYTFQDVDGSTQHAAAVLPQTDCGGRACPVLISLSGTSISARDSADSYKFKVRGAEDYTFGVQGAWLIAPTRHGAHNWEGPGLATARGALKASLEVAQRLRAQADLL</sequence>
<proteinExistence type="predicted"/>
<dbReference type="Proteomes" id="UP000186817">
    <property type="component" value="Unassembled WGS sequence"/>
</dbReference>
<dbReference type="InterPro" id="IPR050955">
    <property type="entry name" value="Plant_Biomass_Hydrol_Est"/>
</dbReference>
<feature type="chain" id="PRO_5012909479" evidence="3">
    <location>
        <begin position="16"/>
        <end position="419"/>
    </location>
</feature>